<dbReference type="EMBL" id="MU394334">
    <property type="protein sequence ID" value="KAI6084678.1"/>
    <property type="molecule type" value="Genomic_DNA"/>
</dbReference>
<evidence type="ECO:0000313" key="1">
    <source>
        <dbReference type="EMBL" id="KAI6084678.1"/>
    </source>
</evidence>
<protein>
    <submittedName>
        <fullName evidence="1">Uncharacterized protein</fullName>
    </submittedName>
</protein>
<accession>A0ACC0CWB3</accession>
<keyword evidence="2" id="KW-1185">Reference proteome</keyword>
<comment type="caution">
    <text evidence="1">The sequence shown here is derived from an EMBL/GenBank/DDBJ whole genome shotgun (WGS) entry which is preliminary data.</text>
</comment>
<proteinExistence type="predicted"/>
<name>A0ACC0CWB3_9PEZI</name>
<sequence length="780" mass="89587">MPSLQILSRKGWRRTGCINIALSLGCGFLLLSCLIYFRIKSGSPFRRATIIYEGKCDDTSRLNTILHLLINLFSTGILASSHYFMQVVSSPSRKEIDRAHTFYRSLDIAIPSVKNLGSVSYFKRFSWLVLLFSSFPIHLFFNSVIFATSFQGSDWQITIATEAFTQGADFYNPGASLAPAGSPYPAFQYDAKYKRYRDPVIHNSSNRQRISNAAENGSGWDILDAQSCRAEYLSCNSRSQYRDVVIVIETSTNDATGWKRNDVFNLSHNLSQLWDAYVPPDKINSLWYSASCHITRRLKYDYMQRECYHDCRAPLSELPSPDWELTFHNMLSLETIEAYQKDYEYDYYQFSNLTVKYCLAEPHPQAICKIELSNLLLLIVIICTFIKSFQCTIIIWKLRHPSLVTLGDALESFITRPDHQTRNLTSLDITDSWRLETRRRRYWYPNNTSNLVAEVKARRWRYSNRRVKSLISRTEWAKPYGFISFSFIALMVALIASLQSNDFQLLGLDSFGHSNENRVTKLGAGGYNEYLTPLLLSNVPQLLLSFCYFSYNALFTRLQVEKEWNSYSLVPQPLRVSYPKGEQVSSFRLQLPYRYGIPLLFASALGHWFLSNAVFIFIIEGDYWMPYDSTDRTYFDRSYFDISENSIVSLGYSPIAVLFLFIFTFVLIPLPFFFSLRKLKGKMIAGGSNSLVLSAACHCYIPPPSESQAQPSPPSNDETDNSEYRERKLREMSVSKLRWGVTPLPSHLAEEVNDGEIVMHLGFSDELDNVTTPTEGKCYL</sequence>
<reference evidence="1 2" key="1">
    <citation type="journal article" date="2022" name="New Phytol.">
        <title>Ecological generalism drives hyperdiversity of secondary metabolite gene clusters in xylarialean endophytes.</title>
        <authorList>
            <person name="Franco M.E.E."/>
            <person name="Wisecaver J.H."/>
            <person name="Arnold A.E."/>
            <person name="Ju Y.M."/>
            <person name="Slot J.C."/>
            <person name="Ahrendt S."/>
            <person name="Moore L.P."/>
            <person name="Eastman K.E."/>
            <person name="Scott K."/>
            <person name="Konkel Z."/>
            <person name="Mondo S.J."/>
            <person name="Kuo A."/>
            <person name="Hayes R.D."/>
            <person name="Haridas S."/>
            <person name="Andreopoulos B."/>
            <person name="Riley R."/>
            <person name="LaButti K."/>
            <person name="Pangilinan J."/>
            <person name="Lipzen A."/>
            <person name="Amirebrahimi M."/>
            <person name="Yan J."/>
            <person name="Adam C."/>
            <person name="Keymanesh K."/>
            <person name="Ng V."/>
            <person name="Louie K."/>
            <person name="Northen T."/>
            <person name="Drula E."/>
            <person name="Henrissat B."/>
            <person name="Hsieh H.M."/>
            <person name="Youens-Clark K."/>
            <person name="Lutzoni F."/>
            <person name="Miadlikowska J."/>
            <person name="Eastwood D.C."/>
            <person name="Hamelin R.C."/>
            <person name="Grigoriev I.V."/>
            <person name="U'Ren J.M."/>
        </authorList>
    </citation>
    <scope>NUCLEOTIDE SEQUENCE [LARGE SCALE GENOMIC DNA]</scope>
    <source>
        <strain evidence="1 2">ER1909</strain>
    </source>
</reference>
<gene>
    <name evidence="1" type="ORF">F4821DRAFT_279952</name>
</gene>
<organism evidence="1 2">
    <name type="scientific">Hypoxylon rubiginosum</name>
    <dbReference type="NCBI Taxonomy" id="110542"/>
    <lineage>
        <taxon>Eukaryota</taxon>
        <taxon>Fungi</taxon>
        <taxon>Dikarya</taxon>
        <taxon>Ascomycota</taxon>
        <taxon>Pezizomycotina</taxon>
        <taxon>Sordariomycetes</taxon>
        <taxon>Xylariomycetidae</taxon>
        <taxon>Xylariales</taxon>
        <taxon>Hypoxylaceae</taxon>
        <taxon>Hypoxylon</taxon>
    </lineage>
</organism>
<dbReference type="Proteomes" id="UP001497680">
    <property type="component" value="Unassembled WGS sequence"/>
</dbReference>
<evidence type="ECO:0000313" key="2">
    <source>
        <dbReference type="Proteomes" id="UP001497680"/>
    </source>
</evidence>